<dbReference type="InterPro" id="IPR053153">
    <property type="entry name" value="APC_K+_Transporter"/>
</dbReference>
<gene>
    <name evidence="6" type="ORF">H6G03_11140</name>
</gene>
<evidence type="ECO:0000313" key="7">
    <source>
        <dbReference type="Proteomes" id="UP000641646"/>
    </source>
</evidence>
<feature type="transmembrane region" description="Helical" evidence="5">
    <location>
        <begin position="372"/>
        <end position="397"/>
    </location>
</feature>
<feature type="transmembrane region" description="Helical" evidence="5">
    <location>
        <begin position="142"/>
        <end position="162"/>
    </location>
</feature>
<feature type="transmembrane region" description="Helical" evidence="5">
    <location>
        <begin position="346"/>
        <end position="366"/>
    </location>
</feature>
<dbReference type="InterPro" id="IPR002293">
    <property type="entry name" value="AA/rel_permease1"/>
</dbReference>
<feature type="transmembrane region" description="Helical" evidence="5">
    <location>
        <begin position="409"/>
        <end position="427"/>
    </location>
</feature>
<reference evidence="6" key="2">
    <citation type="submission" date="2020-08" db="EMBL/GenBank/DDBJ databases">
        <authorList>
            <person name="Chen M."/>
            <person name="Teng W."/>
            <person name="Zhao L."/>
            <person name="Hu C."/>
            <person name="Zhou Y."/>
            <person name="Han B."/>
            <person name="Song L."/>
            <person name="Shu W."/>
        </authorList>
    </citation>
    <scope>NUCLEOTIDE SEQUENCE</scope>
    <source>
        <strain evidence="6">FACHB-1375</strain>
    </source>
</reference>
<reference evidence="6" key="1">
    <citation type="journal article" date="2015" name="ISME J.">
        <title>Draft Genome Sequence of Streptomyces incarnatus NRRL8089, which Produces the Nucleoside Antibiotic Sinefungin.</title>
        <authorList>
            <person name="Oshima K."/>
            <person name="Hattori M."/>
            <person name="Shimizu H."/>
            <person name="Fukuda K."/>
            <person name="Nemoto M."/>
            <person name="Inagaki K."/>
            <person name="Tamura T."/>
        </authorList>
    </citation>
    <scope>NUCLEOTIDE SEQUENCE</scope>
    <source>
        <strain evidence="6">FACHB-1375</strain>
    </source>
</reference>
<evidence type="ECO:0000256" key="2">
    <source>
        <dbReference type="ARBA" id="ARBA00022692"/>
    </source>
</evidence>
<feature type="transmembrane region" description="Helical" evidence="5">
    <location>
        <begin position="212"/>
        <end position="241"/>
    </location>
</feature>
<dbReference type="PANTHER" id="PTHR47704:SF1">
    <property type="entry name" value="POTASSIUM TRANSPORTER KIMA"/>
    <property type="match status" value="1"/>
</dbReference>
<keyword evidence="2 5" id="KW-0812">Transmembrane</keyword>
<feature type="transmembrane region" description="Helical" evidence="5">
    <location>
        <begin position="174"/>
        <end position="192"/>
    </location>
</feature>
<feature type="transmembrane region" description="Helical" evidence="5">
    <location>
        <begin position="50"/>
        <end position="83"/>
    </location>
</feature>
<evidence type="ECO:0000256" key="5">
    <source>
        <dbReference type="SAM" id="Phobius"/>
    </source>
</evidence>
<sequence length="612" mass="67204">MSFFSQLKRFLVGESLPTSAHDEERLSKAAALAVLSSDALSSVAYATEEILLVLVTAGSAALAWSLPIAVAIVLLLGIVVLSYRQTIRAYPKGGGSYIVARENLGLIPGLVAGASLMIDYILTVTVSVSAGTAALTSAIPQLRSFTVELCLIFIFLIMVANLRGVRESGRLFMIPTYAFIFSIFILIGIGFYQQFTGHVPANYPSIPTKESVSLFFILNAFSRGCTALTGVEAISDGVLAFKRPEWKNARLTLLYMGEILGIMFLGITLLANAYRIVPQEGETVVSLLGRQILGEHHPFYYFIQVATLLILLLAANTSFADFPRLCYFLARDGFLPRQLALLGDRLVYSNGIYILSLFAAILIVIFKGQVNAIIPLYAVGVFTSFTLSQAGMVRHWFQERTSGWRASALMNGIGAIATTVVLAVIVTTKFLEGAWLVVVAIPLVVNLFLAIRRHYKYVAERLSIQGVAPRSYIPRPKAEIATHPAVVVVGQLNRGTIQALDYARSIADEIVAVHVDIGTTDREKLQRRWQQLEADIPLVILDSPYRSVIRTLVDFVSAFEDKHPGVLSTVIIPSFVTANWWEGILHNQTAIFLKAALRAHKSRVVTTVRYYL</sequence>
<feature type="transmembrane region" description="Helical" evidence="5">
    <location>
        <begin position="104"/>
        <end position="122"/>
    </location>
</feature>
<dbReference type="Proteomes" id="UP000641646">
    <property type="component" value="Unassembled WGS sequence"/>
</dbReference>
<dbReference type="AlphaFoldDB" id="A0A926ZH01"/>
<evidence type="ECO:0000256" key="4">
    <source>
        <dbReference type="ARBA" id="ARBA00023136"/>
    </source>
</evidence>
<proteinExistence type="predicted"/>
<dbReference type="Pfam" id="PF13520">
    <property type="entry name" value="AA_permease_2"/>
    <property type="match status" value="1"/>
</dbReference>
<keyword evidence="7" id="KW-1185">Reference proteome</keyword>
<feature type="transmembrane region" description="Helical" evidence="5">
    <location>
        <begin position="253"/>
        <end position="277"/>
    </location>
</feature>
<dbReference type="GO" id="GO:0016020">
    <property type="term" value="C:membrane"/>
    <property type="evidence" value="ECO:0007669"/>
    <property type="project" value="UniProtKB-SubCell"/>
</dbReference>
<comment type="caution">
    <text evidence="6">The sequence shown here is derived from an EMBL/GenBank/DDBJ whole genome shotgun (WGS) entry which is preliminary data.</text>
</comment>
<organism evidence="6 7">
    <name type="scientific">Aerosakkonema funiforme FACHB-1375</name>
    <dbReference type="NCBI Taxonomy" id="2949571"/>
    <lineage>
        <taxon>Bacteria</taxon>
        <taxon>Bacillati</taxon>
        <taxon>Cyanobacteriota</taxon>
        <taxon>Cyanophyceae</taxon>
        <taxon>Oscillatoriophycideae</taxon>
        <taxon>Aerosakkonematales</taxon>
        <taxon>Aerosakkonemataceae</taxon>
        <taxon>Aerosakkonema</taxon>
    </lineage>
</organism>
<dbReference type="PANTHER" id="PTHR47704">
    <property type="entry name" value="POTASSIUM TRANSPORTER KIMA"/>
    <property type="match status" value="1"/>
</dbReference>
<dbReference type="EMBL" id="JACJPW010000024">
    <property type="protein sequence ID" value="MBD2181657.1"/>
    <property type="molecule type" value="Genomic_DNA"/>
</dbReference>
<keyword evidence="4 5" id="KW-0472">Membrane</keyword>
<dbReference type="RefSeq" id="WP_190464468.1">
    <property type="nucleotide sequence ID" value="NZ_JACJPW010000024.1"/>
</dbReference>
<protein>
    <submittedName>
        <fullName evidence="6">APC family permease</fullName>
    </submittedName>
</protein>
<comment type="subcellular location">
    <subcellularLocation>
        <location evidence="1">Membrane</location>
        <topology evidence="1">Multi-pass membrane protein</topology>
    </subcellularLocation>
</comment>
<accession>A0A926ZH01</accession>
<dbReference type="GO" id="GO:0022857">
    <property type="term" value="F:transmembrane transporter activity"/>
    <property type="evidence" value="ECO:0007669"/>
    <property type="project" value="InterPro"/>
</dbReference>
<dbReference type="Gene3D" id="1.20.1740.10">
    <property type="entry name" value="Amino acid/polyamine transporter I"/>
    <property type="match status" value="1"/>
</dbReference>
<keyword evidence="3 5" id="KW-1133">Transmembrane helix</keyword>
<feature type="transmembrane region" description="Helical" evidence="5">
    <location>
        <begin position="433"/>
        <end position="451"/>
    </location>
</feature>
<evidence type="ECO:0000313" key="6">
    <source>
        <dbReference type="EMBL" id="MBD2181657.1"/>
    </source>
</evidence>
<evidence type="ECO:0000256" key="1">
    <source>
        <dbReference type="ARBA" id="ARBA00004141"/>
    </source>
</evidence>
<feature type="transmembrane region" description="Helical" evidence="5">
    <location>
        <begin position="297"/>
        <end position="315"/>
    </location>
</feature>
<evidence type="ECO:0000256" key="3">
    <source>
        <dbReference type="ARBA" id="ARBA00022989"/>
    </source>
</evidence>
<name>A0A926ZH01_9CYAN</name>